<feature type="chain" id="PRO_5046350581" evidence="1">
    <location>
        <begin position="21"/>
        <end position="422"/>
    </location>
</feature>
<accession>A0ABT4RKI9</accession>
<dbReference type="InterPro" id="IPR013431">
    <property type="entry name" value="Delta_60_rpt"/>
</dbReference>
<dbReference type="Gene3D" id="2.80.10.50">
    <property type="match status" value="2"/>
</dbReference>
<proteinExistence type="predicted"/>
<reference evidence="2" key="1">
    <citation type="submission" date="2022-10" db="EMBL/GenBank/DDBJ databases">
        <title>The WGS of Solirubrobacter sp. CPCC 204708.</title>
        <authorList>
            <person name="Jiang Z."/>
        </authorList>
    </citation>
    <scope>NUCLEOTIDE SEQUENCE</scope>
    <source>
        <strain evidence="2">CPCC 204708</strain>
    </source>
</reference>
<dbReference type="NCBIfam" id="TIGR02608">
    <property type="entry name" value="delta_60_rpt"/>
    <property type="match status" value="5"/>
</dbReference>
<evidence type="ECO:0000256" key="1">
    <source>
        <dbReference type="SAM" id="SignalP"/>
    </source>
</evidence>
<dbReference type="RefSeq" id="WP_202954932.1">
    <property type="nucleotide sequence ID" value="NZ_JAPCID010000021.1"/>
</dbReference>
<evidence type="ECO:0000313" key="3">
    <source>
        <dbReference type="Proteomes" id="UP001147700"/>
    </source>
</evidence>
<protein>
    <submittedName>
        <fullName evidence="2">Delta-60 repeat domain-containing protein</fullName>
    </submittedName>
</protein>
<comment type="caution">
    <text evidence="2">The sequence shown here is derived from an EMBL/GenBank/DDBJ whole genome shotgun (WGS) entry which is preliminary data.</text>
</comment>
<keyword evidence="3" id="KW-1185">Reference proteome</keyword>
<dbReference type="Pfam" id="PF17164">
    <property type="entry name" value="DUF5122"/>
    <property type="match status" value="5"/>
</dbReference>
<dbReference type="EMBL" id="JAPCID010000021">
    <property type="protein sequence ID" value="MDA0139068.1"/>
    <property type="molecule type" value="Genomic_DNA"/>
</dbReference>
<organism evidence="2 3">
    <name type="scientific">Solirubrobacter deserti</name>
    <dbReference type="NCBI Taxonomy" id="2282478"/>
    <lineage>
        <taxon>Bacteria</taxon>
        <taxon>Bacillati</taxon>
        <taxon>Actinomycetota</taxon>
        <taxon>Thermoleophilia</taxon>
        <taxon>Solirubrobacterales</taxon>
        <taxon>Solirubrobacteraceae</taxon>
        <taxon>Solirubrobacter</taxon>
    </lineage>
</organism>
<sequence>MPRFLLALALLLALPAPAFAAAGDPDTDFGRRGTVTLKATDADAVGFAVKVISGNRVLAGGSAAGQLVVLKLRASGSLDSTFGTRGQVVPALPGTSLDGVKGIETVRDGRVVASGTLRLADGSTRFVTLRLLPSGEIDPSYGAGQGYVLSGPNDAVLHAMTMNRDGVVYLGGESNGAPFIMRLLGDGTVDPAFANPALGLTGRVTGLLIRPDGTLTYTVATGAAAFTVVRLNAAGTLDPAWGGTGVVTHVLSSGTGPDVGAMAVRQGSATTTLVAGTDTTAAGTARGAVVRLNADGSLDTAFGSDGITRISRSGRDLHVTSMVRDRSGRILVAGTGRTPDSLLVRLRANGARDARFGNGGLTFPVLGAPPGGTPVFTRLDAIDVAGSKAVVVGSAAGPGRLVRSINGTTYTGRFALTVTRFD</sequence>
<feature type="signal peptide" evidence="1">
    <location>
        <begin position="1"/>
        <end position="20"/>
    </location>
</feature>
<gene>
    <name evidence="2" type="ORF">OJ962_16325</name>
</gene>
<dbReference type="SUPFAM" id="SSF101898">
    <property type="entry name" value="NHL repeat"/>
    <property type="match status" value="1"/>
</dbReference>
<evidence type="ECO:0000313" key="2">
    <source>
        <dbReference type="EMBL" id="MDA0139068.1"/>
    </source>
</evidence>
<keyword evidence="1" id="KW-0732">Signal</keyword>
<dbReference type="Proteomes" id="UP001147700">
    <property type="component" value="Unassembled WGS sequence"/>
</dbReference>
<name>A0ABT4RKI9_9ACTN</name>